<keyword evidence="4" id="KW-1185">Reference proteome</keyword>
<protein>
    <submittedName>
        <fullName evidence="3">Putative transposase</fullName>
    </submittedName>
</protein>
<dbReference type="Pfam" id="PF13276">
    <property type="entry name" value="HTH_21"/>
    <property type="match status" value="1"/>
</dbReference>
<evidence type="ECO:0000313" key="3">
    <source>
        <dbReference type="EMBL" id="AHH19936.1"/>
    </source>
</evidence>
<sequence length="211" mass="23602">MHLNNRADRPQHTKSTDSKSHPLNQERSSQPPRKAPGTAGASWCSARAVKPGSGEATTPIPLILVQCRARHEHSRVDQGPGGADLINAALDIHADGPAFGYRFITDELPARDIRASENRVARLFSAQRIWSVFRQETRAQPRGRPTSPQRPRRAQIHCQRTGRDMVDRHHGTSHDLDSSSRRDEYGVLRLSGGASRLGREHVCYFPRMPEQ</sequence>
<organism evidence="3 4">
    <name type="scientific">Nocardia nova SH22a</name>
    <dbReference type="NCBI Taxonomy" id="1415166"/>
    <lineage>
        <taxon>Bacteria</taxon>
        <taxon>Bacillati</taxon>
        <taxon>Actinomycetota</taxon>
        <taxon>Actinomycetes</taxon>
        <taxon>Mycobacteriales</taxon>
        <taxon>Nocardiaceae</taxon>
        <taxon>Nocardia</taxon>
    </lineage>
</organism>
<dbReference type="EMBL" id="CP006850">
    <property type="protein sequence ID" value="AHH19936.1"/>
    <property type="molecule type" value="Genomic_DNA"/>
</dbReference>
<reference evidence="3 4" key="1">
    <citation type="journal article" date="2014" name="Appl. Environ. Microbiol.">
        <title>Insights into the Microbial Degradation of Rubber and Gutta-Percha by Analysis of the Complete Genome of Nocardia nova SH22a.</title>
        <authorList>
            <person name="Luo Q."/>
            <person name="Hiessl S."/>
            <person name="Poehlein A."/>
            <person name="Daniel R."/>
            <person name="Steinbuchel A."/>
        </authorList>
    </citation>
    <scope>NUCLEOTIDE SEQUENCE [LARGE SCALE GENOMIC DNA]</scope>
    <source>
        <strain evidence="3">SH22a</strain>
    </source>
</reference>
<dbReference type="InterPro" id="IPR025948">
    <property type="entry name" value="HTH-like_dom"/>
</dbReference>
<feature type="compositionally biased region" description="Polar residues" evidence="1">
    <location>
        <begin position="21"/>
        <end position="31"/>
    </location>
</feature>
<evidence type="ECO:0000313" key="4">
    <source>
        <dbReference type="Proteomes" id="UP000019150"/>
    </source>
</evidence>
<evidence type="ECO:0000259" key="2">
    <source>
        <dbReference type="Pfam" id="PF13276"/>
    </source>
</evidence>
<name>W5TRU1_9NOCA</name>
<dbReference type="AlphaFoldDB" id="W5TRU1"/>
<dbReference type="KEGG" id="nno:NONO_c51520"/>
<feature type="region of interest" description="Disordered" evidence="1">
    <location>
        <begin position="1"/>
        <end position="43"/>
    </location>
</feature>
<dbReference type="HOGENOM" id="CLU_1303846_0_0_11"/>
<accession>W5TRU1</accession>
<evidence type="ECO:0000256" key="1">
    <source>
        <dbReference type="SAM" id="MobiDB-lite"/>
    </source>
</evidence>
<dbReference type="Proteomes" id="UP000019150">
    <property type="component" value="Chromosome"/>
</dbReference>
<feature type="region of interest" description="Disordered" evidence="1">
    <location>
        <begin position="162"/>
        <end position="182"/>
    </location>
</feature>
<feature type="compositionally biased region" description="Basic and acidic residues" evidence="1">
    <location>
        <begin position="1"/>
        <end position="20"/>
    </location>
</feature>
<proteinExistence type="predicted"/>
<dbReference type="eggNOG" id="COG2801">
    <property type="taxonomic scope" value="Bacteria"/>
</dbReference>
<gene>
    <name evidence="3" type="ORF">NONO_c51520</name>
</gene>
<feature type="domain" description="HTH-like" evidence="2">
    <location>
        <begin position="85"/>
        <end position="135"/>
    </location>
</feature>